<comment type="caution">
    <text evidence="2">The sequence shown here is derived from an EMBL/GenBank/DDBJ whole genome shotgun (WGS) entry which is preliminary data.</text>
</comment>
<organism evidence="2 3">
    <name type="scientific">Trichinella spiralis</name>
    <name type="common">Trichina worm</name>
    <dbReference type="NCBI Taxonomy" id="6334"/>
    <lineage>
        <taxon>Eukaryota</taxon>
        <taxon>Metazoa</taxon>
        <taxon>Ecdysozoa</taxon>
        <taxon>Nematoda</taxon>
        <taxon>Enoplea</taxon>
        <taxon>Dorylaimia</taxon>
        <taxon>Trichinellida</taxon>
        <taxon>Trichinellidae</taxon>
        <taxon>Trichinella</taxon>
    </lineage>
</organism>
<dbReference type="AlphaFoldDB" id="A0A0V1BEI1"/>
<dbReference type="EMBL" id="JYDH01000058">
    <property type="protein sequence ID" value="KRY35075.1"/>
    <property type="molecule type" value="Genomic_DNA"/>
</dbReference>
<evidence type="ECO:0000313" key="3">
    <source>
        <dbReference type="Proteomes" id="UP000054776"/>
    </source>
</evidence>
<accession>A0A0V1BEI1</accession>
<sequence length="150" mass="16310">MAPTRGPLNACFFTAAALTLDRHRNLHNNGRGVLRKPPDGSSKATSVGGGVESHLDVVQLRSSTSESSPEFLLSASTICNDVGFCFSSAVDSGLRVCSVVELCLRTKCLYKFRRSNHLNATWTKLTQTAANTLCYGERASSEWIVKIEIE</sequence>
<reference evidence="2 3" key="1">
    <citation type="submission" date="2015-01" db="EMBL/GenBank/DDBJ databases">
        <title>Evolution of Trichinella species and genotypes.</title>
        <authorList>
            <person name="Korhonen P.K."/>
            <person name="Edoardo P."/>
            <person name="Giuseppe L.R."/>
            <person name="Gasser R.B."/>
        </authorList>
    </citation>
    <scope>NUCLEOTIDE SEQUENCE [LARGE SCALE GENOMIC DNA]</scope>
    <source>
        <strain evidence="2">ISS3</strain>
    </source>
</reference>
<evidence type="ECO:0000313" key="2">
    <source>
        <dbReference type="EMBL" id="KRY35075.1"/>
    </source>
</evidence>
<name>A0A0V1BEI1_TRISP</name>
<dbReference type="InParanoid" id="A0A0V1BEI1"/>
<evidence type="ECO:0000256" key="1">
    <source>
        <dbReference type="SAM" id="MobiDB-lite"/>
    </source>
</evidence>
<protein>
    <submittedName>
        <fullName evidence="2">Uncharacterized protein</fullName>
    </submittedName>
</protein>
<dbReference type="Proteomes" id="UP000054776">
    <property type="component" value="Unassembled WGS sequence"/>
</dbReference>
<keyword evidence="3" id="KW-1185">Reference proteome</keyword>
<gene>
    <name evidence="2" type="ORF">T01_15904</name>
</gene>
<feature type="region of interest" description="Disordered" evidence="1">
    <location>
        <begin position="28"/>
        <end position="49"/>
    </location>
</feature>
<dbReference type="OrthoDB" id="10482279at2759"/>
<proteinExistence type="predicted"/>